<reference evidence="2" key="1">
    <citation type="submission" date="2023-06" db="EMBL/GenBank/DDBJ databases">
        <title>Genome-scale phylogeny and comparative genomics of the fungal order Sordariales.</title>
        <authorList>
            <consortium name="Lawrence Berkeley National Laboratory"/>
            <person name="Hensen N."/>
            <person name="Bonometti L."/>
            <person name="Westerberg I."/>
            <person name="Brannstrom I.O."/>
            <person name="Guillou S."/>
            <person name="Cros-Aarteil S."/>
            <person name="Calhoun S."/>
            <person name="Haridas S."/>
            <person name="Kuo A."/>
            <person name="Mondo S."/>
            <person name="Pangilinan J."/>
            <person name="Riley R."/>
            <person name="Labutti K."/>
            <person name="Andreopoulos B."/>
            <person name="Lipzen A."/>
            <person name="Chen C."/>
            <person name="Yanf M."/>
            <person name="Daum C."/>
            <person name="Ng V."/>
            <person name="Clum A."/>
            <person name="Steindorff A."/>
            <person name="Ohm R."/>
            <person name="Martin F."/>
            <person name="Silar P."/>
            <person name="Natvig D."/>
            <person name="Lalanne C."/>
            <person name="Gautier V."/>
            <person name="Ament-Velasquez S.L."/>
            <person name="Kruys A."/>
            <person name="Hutchinson M.I."/>
            <person name="Powell A.J."/>
            <person name="Barry K."/>
            <person name="Miller A.N."/>
            <person name="Grigoriev I.V."/>
            <person name="Debuchy R."/>
            <person name="Gladieux P."/>
            <person name="Thoren M.H."/>
            <person name="Johannesson H."/>
        </authorList>
    </citation>
    <scope>NUCLEOTIDE SEQUENCE</scope>
    <source>
        <strain evidence="2">CBS 307.81</strain>
    </source>
</reference>
<organism evidence="2 3">
    <name type="scientific">Cercophora samala</name>
    <dbReference type="NCBI Taxonomy" id="330535"/>
    <lineage>
        <taxon>Eukaryota</taxon>
        <taxon>Fungi</taxon>
        <taxon>Dikarya</taxon>
        <taxon>Ascomycota</taxon>
        <taxon>Pezizomycotina</taxon>
        <taxon>Sordariomycetes</taxon>
        <taxon>Sordariomycetidae</taxon>
        <taxon>Sordariales</taxon>
        <taxon>Lasiosphaeriaceae</taxon>
        <taxon>Cercophora</taxon>
    </lineage>
</organism>
<name>A0AA40D3W1_9PEZI</name>
<keyword evidence="1" id="KW-1133">Transmembrane helix</keyword>
<dbReference type="EMBL" id="JAULSY010000158">
    <property type="protein sequence ID" value="KAK0660862.1"/>
    <property type="molecule type" value="Genomic_DNA"/>
</dbReference>
<proteinExistence type="predicted"/>
<keyword evidence="1" id="KW-0472">Membrane</keyword>
<accession>A0AA40D3W1</accession>
<keyword evidence="1" id="KW-0812">Transmembrane</keyword>
<keyword evidence="3" id="KW-1185">Reference proteome</keyword>
<evidence type="ECO:0000313" key="2">
    <source>
        <dbReference type="EMBL" id="KAK0660862.1"/>
    </source>
</evidence>
<dbReference type="Proteomes" id="UP001174997">
    <property type="component" value="Unassembled WGS sequence"/>
</dbReference>
<gene>
    <name evidence="2" type="ORF">QBC41DRAFT_350786</name>
</gene>
<dbReference type="AlphaFoldDB" id="A0AA40D3W1"/>
<evidence type="ECO:0000256" key="1">
    <source>
        <dbReference type="SAM" id="Phobius"/>
    </source>
</evidence>
<feature type="transmembrane region" description="Helical" evidence="1">
    <location>
        <begin position="353"/>
        <end position="380"/>
    </location>
</feature>
<comment type="caution">
    <text evidence="2">The sequence shown here is derived from an EMBL/GenBank/DDBJ whole genome shotgun (WGS) entry which is preliminary data.</text>
</comment>
<sequence>MYTLPLDVAEDSLLPRLGKVLWGWELCDTLVSAKECKAKGPCPHRRIGQLQRFFQFYKALTLNYADSYSPANRLFKTHQDLHQAICELKANPDITRAQFSRVIANQSGRPESTQSSLLDATALVVNVLTMIDCSALYQSPDRLETGAYRLHWKDEVPFSKYIQDLFPTTSHPILSFNDNLSSTEMKSELRGIKLKKRLRMQFRDTHDIQNHLKLDRELNTLEIYHHTAFLKEQLRLTKGDGVFSIPSDSLRVGALPRQLVLETLDSLQTILFPLSEPKSKRLLRSLTKEFSFDPDIQHLEVSAIRKTGEESIQYVFLADRLAELHNELQTPRPRGWLNKQLERKSGARYMMKATLWGVAFAVMLGMASLTVSCYQTWIAYQAWQHPVYPPGP</sequence>
<protein>
    <submittedName>
        <fullName evidence="2">Uncharacterized protein</fullName>
    </submittedName>
</protein>
<evidence type="ECO:0000313" key="3">
    <source>
        <dbReference type="Proteomes" id="UP001174997"/>
    </source>
</evidence>